<sequence>MENRDLVSTAIVRSDKWLRNRLGRQNRDLVFAVIEINNRLRDHLCCPGDIVISP</sequence>
<evidence type="ECO:0000313" key="1">
    <source>
        <dbReference type="EMBL" id="GMN55088.1"/>
    </source>
</evidence>
<evidence type="ECO:0000313" key="2">
    <source>
        <dbReference type="Proteomes" id="UP001187192"/>
    </source>
</evidence>
<dbReference type="Gramene" id="FCD_00029407-RA">
    <property type="protein sequence ID" value="FCD_00029407-RA:cds"/>
    <property type="gene ID" value="FCD_00029407"/>
</dbReference>
<gene>
    <name evidence="1" type="ORF">TIFTF001_024210</name>
</gene>
<dbReference type="EMBL" id="BTGU01000055">
    <property type="protein sequence ID" value="GMN55088.1"/>
    <property type="molecule type" value="Genomic_DNA"/>
</dbReference>
<comment type="caution">
    <text evidence="1">The sequence shown here is derived from an EMBL/GenBank/DDBJ whole genome shotgun (WGS) entry which is preliminary data.</text>
</comment>
<proteinExistence type="predicted"/>
<protein>
    <submittedName>
        <fullName evidence="1">Uncharacterized protein</fullName>
    </submittedName>
</protein>
<dbReference type="Proteomes" id="UP001187192">
    <property type="component" value="Unassembled WGS sequence"/>
</dbReference>
<reference evidence="1" key="1">
    <citation type="submission" date="2023-07" db="EMBL/GenBank/DDBJ databases">
        <title>draft genome sequence of fig (Ficus carica).</title>
        <authorList>
            <person name="Takahashi T."/>
            <person name="Nishimura K."/>
        </authorList>
    </citation>
    <scope>NUCLEOTIDE SEQUENCE</scope>
</reference>
<dbReference type="AlphaFoldDB" id="A0AA88DD59"/>
<organism evidence="1 2">
    <name type="scientific">Ficus carica</name>
    <name type="common">Common fig</name>
    <dbReference type="NCBI Taxonomy" id="3494"/>
    <lineage>
        <taxon>Eukaryota</taxon>
        <taxon>Viridiplantae</taxon>
        <taxon>Streptophyta</taxon>
        <taxon>Embryophyta</taxon>
        <taxon>Tracheophyta</taxon>
        <taxon>Spermatophyta</taxon>
        <taxon>Magnoliopsida</taxon>
        <taxon>eudicotyledons</taxon>
        <taxon>Gunneridae</taxon>
        <taxon>Pentapetalae</taxon>
        <taxon>rosids</taxon>
        <taxon>fabids</taxon>
        <taxon>Rosales</taxon>
        <taxon>Moraceae</taxon>
        <taxon>Ficeae</taxon>
        <taxon>Ficus</taxon>
    </lineage>
</organism>
<name>A0AA88DD59_FICCA</name>
<accession>A0AA88DD59</accession>
<keyword evidence="2" id="KW-1185">Reference proteome</keyword>